<proteinExistence type="predicted"/>
<evidence type="ECO:0000313" key="2">
    <source>
        <dbReference type="EMBL" id="MFC6886259.1"/>
    </source>
</evidence>
<dbReference type="Proteomes" id="UP001596380">
    <property type="component" value="Unassembled WGS sequence"/>
</dbReference>
<sequence length="147" mass="14855">MGSPHHLTPARAALLCGAAAVTLPLSSACSGAAAGNGADGADGAHSAHGAAASPATIEQLAARTGCALSGKRGSEELRQGACRTAKGRYTLVSFTTDRGRDAWLEEARPWGGSYLVGTRWVAVGAPRTLESLRADLGGHVMNGDHHG</sequence>
<protein>
    <recommendedName>
        <fullName evidence="4">Lipoprotein</fullName>
    </recommendedName>
</protein>
<gene>
    <name evidence="2" type="ORF">ACFQKB_41325</name>
</gene>
<dbReference type="EMBL" id="JBHSXS010000050">
    <property type="protein sequence ID" value="MFC6886259.1"/>
    <property type="molecule type" value="Genomic_DNA"/>
</dbReference>
<evidence type="ECO:0000256" key="1">
    <source>
        <dbReference type="SAM" id="SignalP"/>
    </source>
</evidence>
<organism evidence="2 3">
    <name type="scientific">Actinomadura yumaensis</name>
    <dbReference type="NCBI Taxonomy" id="111807"/>
    <lineage>
        <taxon>Bacteria</taxon>
        <taxon>Bacillati</taxon>
        <taxon>Actinomycetota</taxon>
        <taxon>Actinomycetes</taxon>
        <taxon>Streptosporangiales</taxon>
        <taxon>Thermomonosporaceae</taxon>
        <taxon>Actinomadura</taxon>
    </lineage>
</organism>
<feature type="signal peptide" evidence="1">
    <location>
        <begin position="1"/>
        <end position="34"/>
    </location>
</feature>
<dbReference type="RefSeq" id="WP_175249953.1">
    <property type="nucleotide sequence ID" value="NZ_JBHSXE010000001.1"/>
</dbReference>
<keyword evidence="3" id="KW-1185">Reference proteome</keyword>
<comment type="caution">
    <text evidence="2">The sequence shown here is derived from an EMBL/GenBank/DDBJ whole genome shotgun (WGS) entry which is preliminary data.</text>
</comment>
<feature type="chain" id="PRO_5045181892" description="Lipoprotein" evidence="1">
    <location>
        <begin position="35"/>
        <end position="147"/>
    </location>
</feature>
<reference evidence="3" key="1">
    <citation type="journal article" date="2019" name="Int. J. Syst. Evol. Microbiol.">
        <title>The Global Catalogue of Microorganisms (GCM) 10K type strain sequencing project: providing services to taxonomists for standard genome sequencing and annotation.</title>
        <authorList>
            <consortium name="The Broad Institute Genomics Platform"/>
            <consortium name="The Broad Institute Genome Sequencing Center for Infectious Disease"/>
            <person name="Wu L."/>
            <person name="Ma J."/>
        </authorList>
    </citation>
    <scope>NUCLEOTIDE SEQUENCE [LARGE SCALE GENOMIC DNA]</scope>
    <source>
        <strain evidence="3">JCM 3369</strain>
    </source>
</reference>
<evidence type="ECO:0000313" key="3">
    <source>
        <dbReference type="Proteomes" id="UP001596380"/>
    </source>
</evidence>
<keyword evidence="1" id="KW-0732">Signal</keyword>
<accession>A0ABW2CWS8</accession>
<name>A0ABW2CWS8_9ACTN</name>
<evidence type="ECO:0008006" key="4">
    <source>
        <dbReference type="Google" id="ProtNLM"/>
    </source>
</evidence>